<gene>
    <name evidence="3" type="ORF">CC99x_002265</name>
    <name evidence="2" type="ORF">CC99x_02484</name>
</gene>
<reference evidence="3" key="3">
    <citation type="submission" date="2021-06" db="EMBL/GenBank/DDBJ databases">
        <title>Genomic Description and Analysis of Intracellular Bacteria, Candidatus Berkiella cookevillensis and Candidatus Berkiella aquae.</title>
        <authorList>
            <person name="Kidane D.T."/>
            <person name="Mehari Y.T."/>
            <person name="Rice F.C."/>
            <person name="Arivett B.A."/>
            <person name="Farone A.L."/>
            <person name="Berk S.G."/>
            <person name="Farone M.B."/>
        </authorList>
    </citation>
    <scope>NUCLEOTIDE SEQUENCE</scope>
    <source>
        <strain evidence="3">CC99</strain>
    </source>
</reference>
<dbReference type="InterPro" id="IPR001173">
    <property type="entry name" value="Glyco_trans_2-like"/>
</dbReference>
<evidence type="ECO:0000259" key="1">
    <source>
        <dbReference type="Pfam" id="PF00535"/>
    </source>
</evidence>
<evidence type="ECO:0000313" key="4">
    <source>
        <dbReference type="Proteomes" id="UP000051494"/>
    </source>
</evidence>
<dbReference type="RefSeq" id="WP_057625568.1">
    <property type="nucleotide sequence ID" value="NZ_LKHV02000001.1"/>
</dbReference>
<dbReference type="EMBL" id="LKHV01000021">
    <property type="protein sequence ID" value="KRG17265.1"/>
    <property type="molecule type" value="Genomic_DNA"/>
</dbReference>
<proteinExistence type="predicted"/>
<reference evidence="2" key="1">
    <citation type="submission" date="2015-09" db="EMBL/GenBank/DDBJ databases">
        <title>Draft Genome Sequences of Two Novel Amoeba-resistant Intranuclear Bacteria, Candidatus Berkiella cookevillensis and Candidatus Berkiella aquae.</title>
        <authorList>
            <person name="Mehari Y.T."/>
            <person name="Arivett B.A."/>
            <person name="Farone A.L."/>
            <person name="Gunderson J.H."/>
            <person name="Farone M.B."/>
        </authorList>
    </citation>
    <scope>NUCLEOTIDE SEQUENCE [LARGE SCALE GENOMIC DNA]</scope>
    <source>
        <strain evidence="2">CC99</strain>
    </source>
</reference>
<dbReference type="CDD" id="cd00761">
    <property type="entry name" value="Glyco_tranf_GTA_type"/>
    <property type="match status" value="1"/>
</dbReference>
<dbReference type="Gene3D" id="3.90.550.10">
    <property type="entry name" value="Spore Coat Polysaccharide Biosynthesis Protein SpsA, Chain A"/>
    <property type="match status" value="1"/>
</dbReference>
<keyword evidence="4" id="KW-1185">Reference proteome</keyword>
<protein>
    <submittedName>
        <fullName evidence="2">Glycosyl transferase family 2</fullName>
    </submittedName>
    <submittedName>
        <fullName evidence="3">Glycosyltransferase</fullName>
        <ecNumber evidence="3">2.4.-.-</ecNumber>
    </submittedName>
</protein>
<dbReference type="GO" id="GO:0016757">
    <property type="term" value="F:glycosyltransferase activity"/>
    <property type="evidence" value="ECO:0007669"/>
    <property type="project" value="UniProtKB-KW"/>
</dbReference>
<accession>A0A0Q9YL86</accession>
<name>A0A0Q9YL86_9GAMM</name>
<sequence length="300" mass="34203">MAHIIDLHSAWQQASRQVSLIQRHALKTHRRLYRISVIFVARGTDEAILQSLNTILSQDLIREIIIVSCTASVALNNKLYDIAREHPRVFLLFQNPDLSLSKAYNLGLRHSTSKYLLLLSAPYLLPKNIVVELLAPGLTKPSHWIMGIQSAFYSSFDPFFRFQKNSFYKQGNSVLEKEQIHHVISVMPDCLLVSYDMVQEMGALDTACNDGNVLLDLCLRVHAAGGDVFGHVALKSSGVSLSKTKVSLKQLDGLWKSWHHYYQKHFSQHYRKRHACMLYIKLFIKIIGAMIRNPKNPSFC</sequence>
<comment type="caution">
    <text evidence="2">The sequence shown here is derived from an EMBL/GenBank/DDBJ whole genome shotgun (WGS) entry which is preliminary data.</text>
</comment>
<dbReference type="AlphaFoldDB" id="A0A0Q9YL86"/>
<reference evidence="3" key="2">
    <citation type="journal article" date="2016" name="Genome Announc.">
        <title>Draft Genome Sequences of Two Novel Amoeba-Resistant Intranuclear Bacteria, 'Candidatus Berkiella cookevillensis' and 'Candidatus Berkiella aquae'.</title>
        <authorList>
            <person name="Mehari Y.T."/>
            <person name="Arivett B.A."/>
            <person name="Farone A.L."/>
            <person name="Gunderson J.H."/>
            <person name="Farone M.B."/>
        </authorList>
    </citation>
    <scope>NUCLEOTIDE SEQUENCE</scope>
    <source>
        <strain evidence="3">CC99</strain>
    </source>
</reference>
<dbReference type="Pfam" id="PF00535">
    <property type="entry name" value="Glycos_transf_2"/>
    <property type="match status" value="1"/>
</dbReference>
<keyword evidence="3" id="KW-0328">Glycosyltransferase</keyword>
<dbReference type="STRING" id="437022.CC99x_02484"/>
<dbReference type="EC" id="2.4.-.-" evidence="3"/>
<evidence type="ECO:0000313" key="3">
    <source>
        <dbReference type="EMBL" id="MCS5707724.1"/>
    </source>
</evidence>
<evidence type="ECO:0000313" key="2">
    <source>
        <dbReference type="EMBL" id="KRG17265.1"/>
    </source>
</evidence>
<dbReference type="Proteomes" id="UP000051494">
    <property type="component" value="Unassembled WGS sequence"/>
</dbReference>
<dbReference type="InterPro" id="IPR029044">
    <property type="entry name" value="Nucleotide-diphossugar_trans"/>
</dbReference>
<dbReference type="SUPFAM" id="SSF53448">
    <property type="entry name" value="Nucleotide-diphospho-sugar transferases"/>
    <property type="match status" value="1"/>
</dbReference>
<dbReference type="OrthoDB" id="9179784at2"/>
<dbReference type="EMBL" id="LKHV02000001">
    <property type="protein sequence ID" value="MCS5707724.1"/>
    <property type="molecule type" value="Genomic_DNA"/>
</dbReference>
<feature type="domain" description="Glycosyltransferase 2-like" evidence="1">
    <location>
        <begin position="36"/>
        <end position="184"/>
    </location>
</feature>
<organism evidence="2">
    <name type="scientific">Candidatus Berkiella cookevillensis</name>
    <dbReference type="NCBI Taxonomy" id="437022"/>
    <lineage>
        <taxon>Bacteria</taxon>
        <taxon>Pseudomonadati</taxon>
        <taxon>Pseudomonadota</taxon>
        <taxon>Gammaproteobacteria</taxon>
        <taxon>Candidatus Berkiellales</taxon>
        <taxon>Candidatus Berkiellaceae</taxon>
        <taxon>Candidatus Berkiella</taxon>
    </lineage>
</organism>
<keyword evidence="2" id="KW-0808">Transferase</keyword>